<dbReference type="RefSeq" id="WP_080756986.1">
    <property type="nucleotide sequence ID" value="NZ_JACFYX020000009.1"/>
</dbReference>
<dbReference type="InterPro" id="IPR052931">
    <property type="entry name" value="Prophage_regulatory_activator"/>
</dbReference>
<keyword evidence="2" id="KW-1185">Reference proteome</keyword>
<name>A0A931D0L2_9PSED</name>
<accession>A0A931D0L2</accession>
<dbReference type="Gene3D" id="1.10.238.160">
    <property type="match status" value="1"/>
</dbReference>
<dbReference type="InterPro" id="IPR010260">
    <property type="entry name" value="AlpA"/>
</dbReference>
<dbReference type="PANTHER" id="PTHR36154">
    <property type="entry name" value="DNA-BINDING TRANSCRIPTIONAL ACTIVATOR ALPA"/>
    <property type="match status" value="1"/>
</dbReference>
<proteinExistence type="predicted"/>
<sequence>MNIAHIPDDVEFIKIAEVRRMTGLSTSTIYERILAKQFPAQVKLGPRSVAWVKSEVQAWARERVKAARSPDNQGDSKPSK</sequence>
<dbReference type="PANTHER" id="PTHR36154:SF1">
    <property type="entry name" value="DNA-BINDING TRANSCRIPTIONAL ACTIVATOR ALPA"/>
    <property type="match status" value="1"/>
</dbReference>
<dbReference type="Pfam" id="PF05930">
    <property type="entry name" value="Phage_AlpA"/>
    <property type="match status" value="1"/>
</dbReference>
<gene>
    <name evidence="1" type="ORF">H3221_20190</name>
</gene>
<dbReference type="AlphaFoldDB" id="A0A931D0L2"/>
<evidence type="ECO:0000313" key="2">
    <source>
        <dbReference type="Proteomes" id="UP000596932"/>
    </source>
</evidence>
<comment type="caution">
    <text evidence="1">The sequence shown here is derived from an EMBL/GenBank/DDBJ whole genome shotgun (WGS) entry which is preliminary data.</text>
</comment>
<reference evidence="1" key="1">
    <citation type="submission" date="2020-07" db="EMBL/GenBank/DDBJ databases">
        <title>Pseudomonas chaetoceroseae sp. nov., a new member of the Pseudomonas oleovorans group isolated from a culture of Chaetoceros calcitrans.</title>
        <authorList>
            <person name="Girard L."/>
            <person name="Lood C."/>
            <person name="De Mot R."/>
            <person name="Baudart J."/>
        </authorList>
    </citation>
    <scope>NUCLEOTIDE SEQUENCE</scope>
    <source>
        <strain evidence="1">536</strain>
    </source>
</reference>
<organism evidence="1 2">
    <name type="scientific">Pseudomonas chaetocerotis</name>
    <dbReference type="NCBI Taxonomy" id="2758695"/>
    <lineage>
        <taxon>Bacteria</taxon>
        <taxon>Pseudomonadati</taxon>
        <taxon>Pseudomonadota</taxon>
        <taxon>Gammaproteobacteria</taxon>
        <taxon>Pseudomonadales</taxon>
        <taxon>Pseudomonadaceae</taxon>
        <taxon>Pseudomonas</taxon>
    </lineage>
</organism>
<evidence type="ECO:0000313" key="1">
    <source>
        <dbReference type="EMBL" id="MBG0837441.1"/>
    </source>
</evidence>
<dbReference type="Proteomes" id="UP000596932">
    <property type="component" value="Unassembled WGS sequence"/>
</dbReference>
<dbReference type="EMBL" id="JACFYX010000022">
    <property type="protein sequence ID" value="MBG0837441.1"/>
    <property type="molecule type" value="Genomic_DNA"/>
</dbReference>
<protein>
    <submittedName>
        <fullName evidence="1">AlpA family phage regulatory protein</fullName>
    </submittedName>
</protein>